<protein>
    <submittedName>
        <fullName evidence="1">Uncharacterized protein</fullName>
    </submittedName>
</protein>
<reference evidence="1" key="1">
    <citation type="submission" date="2014-09" db="EMBL/GenBank/DDBJ databases">
        <authorList>
            <person name="Magalhaes I.L.F."/>
            <person name="Oliveira U."/>
            <person name="Santos F.R."/>
            <person name="Vidigal T.H.D.A."/>
            <person name="Brescovit A.D."/>
            <person name="Santos A.J."/>
        </authorList>
    </citation>
    <scope>NUCLEOTIDE SEQUENCE</scope>
    <source>
        <tissue evidence="1">Shoot tissue taken approximately 20 cm above the soil surface</tissue>
    </source>
</reference>
<name>A0A0A9H0F8_ARUDO</name>
<sequence>MPSIASSCHG</sequence>
<proteinExistence type="predicted"/>
<dbReference type="EMBL" id="GBRH01168622">
    <property type="protein sequence ID" value="JAE29274.1"/>
    <property type="molecule type" value="Transcribed_RNA"/>
</dbReference>
<organism evidence="1">
    <name type="scientific">Arundo donax</name>
    <name type="common">Giant reed</name>
    <name type="synonym">Donax arundinaceus</name>
    <dbReference type="NCBI Taxonomy" id="35708"/>
    <lineage>
        <taxon>Eukaryota</taxon>
        <taxon>Viridiplantae</taxon>
        <taxon>Streptophyta</taxon>
        <taxon>Embryophyta</taxon>
        <taxon>Tracheophyta</taxon>
        <taxon>Spermatophyta</taxon>
        <taxon>Magnoliopsida</taxon>
        <taxon>Liliopsida</taxon>
        <taxon>Poales</taxon>
        <taxon>Poaceae</taxon>
        <taxon>PACMAD clade</taxon>
        <taxon>Arundinoideae</taxon>
        <taxon>Arundineae</taxon>
        <taxon>Arundo</taxon>
    </lineage>
</organism>
<evidence type="ECO:0000313" key="1">
    <source>
        <dbReference type="EMBL" id="JAE29274.1"/>
    </source>
</evidence>
<reference evidence="1" key="2">
    <citation type="journal article" date="2015" name="Data Brief">
        <title>Shoot transcriptome of the giant reed, Arundo donax.</title>
        <authorList>
            <person name="Barrero R.A."/>
            <person name="Guerrero F.D."/>
            <person name="Moolhuijzen P."/>
            <person name="Goolsby J.A."/>
            <person name="Tidwell J."/>
            <person name="Bellgard S.E."/>
            <person name="Bellgard M.I."/>
        </authorList>
    </citation>
    <scope>NUCLEOTIDE SEQUENCE</scope>
    <source>
        <tissue evidence="1">Shoot tissue taken approximately 20 cm above the soil surface</tissue>
    </source>
</reference>
<accession>A0A0A9H0F8</accession>